<dbReference type="EMBL" id="JARK01001590">
    <property type="protein sequence ID" value="EYB88002.1"/>
    <property type="molecule type" value="Genomic_DNA"/>
</dbReference>
<name>A0A016SCC2_9BILA</name>
<feature type="compositionally biased region" description="Basic and acidic residues" evidence="1">
    <location>
        <begin position="228"/>
        <end position="243"/>
    </location>
</feature>
<evidence type="ECO:0000313" key="3">
    <source>
        <dbReference type="Proteomes" id="UP000024635"/>
    </source>
</evidence>
<sequence length="243" mass="28528">MDARKERYVEGIHSRVLNEWIRIVNLPIHMRKEFNMMVSDILKILKYDASAENDPYPMSWPRPSGIGHALMAISVKVSPTFWRWFSTTGKLRLNEYNQMQGTKIMFIQEQTMRVTELNRLCMYLRVKIRAKYAEAKKRPIDIYLRKGKIELKDIGIFDPVVLAMRLQWDYQDWNGTAIEELLDERLKKEKESGRMAIGLLLLPGLESDKENQRTQSYSEVTARGIKRGAQDDQHLLPKRNAKE</sequence>
<keyword evidence="3" id="KW-1185">Reference proteome</keyword>
<feature type="region of interest" description="Disordered" evidence="1">
    <location>
        <begin position="208"/>
        <end position="243"/>
    </location>
</feature>
<dbReference type="Proteomes" id="UP000024635">
    <property type="component" value="Unassembled WGS sequence"/>
</dbReference>
<dbReference type="AlphaFoldDB" id="A0A016SCC2"/>
<reference evidence="3" key="1">
    <citation type="journal article" date="2015" name="Nat. Genet.">
        <title>The genome and transcriptome of the zoonotic hookworm Ancylostoma ceylanicum identify infection-specific gene families.</title>
        <authorList>
            <person name="Schwarz E.M."/>
            <person name="Hu Y."/>
            <person name="Antoshechkin I."/>
            <person name="Miller M.M."/>
            <person name="Sternberg P.W."/>
            <person name="Aroian R.V."/>
        </authorList>
    </citation>
    <scope>NUCLEOTIDE SEQUENCE</scope>
    <source>
        <strain evidence="3">HY135</strain>
    </source>
</reference>
<dbReference type="OrthoDB" id="5873855at2759"/>
<protein>
    <submittedName>
        <fullName evidence="2">Uncharacterized protein</fullName>
    </submittedName>
</protein>
<evidence type="ECO:0000256" key="1">
    <source>
        <dbReference type="SAM" id="MobiDB-lite"/>
    </source>
</evidence>
<proteinExistence type="predicted"/>
<gene>
    <name evidence="2" type="primary">Acey_s0254.g308</name>
    <name evidence="2" type="ORF">Y032_0254g308</name>
</gene>
<evidence type="ECO:0000313" key="2">
    <source>
        <dbReference type="EMBL" id="EYB88002.1"/>
    </source>
</evidence>
<organism evidence="2 3">
    <name type="scientific">Ancylostoma ceylanicum</name>
    <dbReference type="NCBI Taxonomy" id="53326"/>
    <lineage>
        <taxon>Eukaryota</taxon>
        <taxon>Metazoa</taxon>
        <taxon>Ecdysozoa</taxon>
        <taxon>Nematoda</taxon>
        <taxon>Chromadorea</taxon>
        <taxon>Rhabditida</taxon>
        <taxon>Rhabditina</taxon>
        <taxon>Rhabditomorpha</taxon>
        <taxon>Strongyloidea</taxon>
        <taxon>Ancylostomatidae</taxon>
        <taxon>Ancylostomatinae</taxon>
        <taxon>Ancylostoma</taxon>
    </lineage>
</organism>
<comment type="caution">
    <text evidence="2">The sequence shown here is derived from an EMBL/GenBank/DDBJ whole genome shotgun (WGS) entry which is preliminary data.</text>
</comment>
<accession>A0A016SCC2</accession>